<feature type="transmembrane region" description="Helical" evidence="8">
    <location>
        <begin position="271"/>
        <end position="287"/>
    </location>
</feature>
<dbReference type="GO" id="GO:0016020">
    <property type="term" value="C:membrane"/>
    <property type="evidence" value="ECO:0007669"/>
    <property type="project" value="UniProtKB-SubCell"/>
</dbReference>
<evidence type="ECO:0000256" key="1">
    <source>
        <dbReference type="ARBA" id="ARBA00004141"/>
    </source>
</evidence>
<dbReference type="EMBL" id="NHTK01005658">
    <property type="protein sequence ID" value="PPQ75594.1"/>
    <property type="molecule type" value="Genomic_DNA"/>
</dbReference>
<feature type="region of interest" description="Disordered" evidence="7">
    <location>
        <begin position="1"/>
        <end position="26"/>
    </location>
</feature>
<feature type="compositionally biased region" description="Basic residues" evidence="7">
    <location>
        <begin position="1"/>
        <end position="10"/>
    </location>
</feature>
<dbReference type="Pfam" id="PF03006">
    <property type="entry name" value="HlyIII"/>
    <property type="match status" value="2"/>
</dbReference>
<evidence type="ECO:0000256" key="5">
    <source>
        <dbReference type="ARBA" id="ARBA00023136"/>
    </source>
</evidence>
<evidence type="ECO:0000256" key="8">
    <source>
        <dbReference type="SAM" id="Phobius"/>
    </source>
</evidence>
<dbReference type="OrthoDB" id="529367at2759"/>
<sequence length="288" mass="32383">MAVQKLKNRKAAQSQRSAKSHDVTAAASSRYSKRKTLTWDELEDWQKDNEYIITGYRPLQHNWKGCLTSVIAYLHNETVNIHSHLWASAFFLYSLFTVYPTYIHHHDHTSWVDVVILGVFLLSATLCLAASAFYHTSCCHSKEVRKLHGFIFRELILPESSQLQVSTRCHAFDYSGIIVLIVGSFFPSIYYGFWCQPSFQVLYLGAMMVAGLGLSMHVAGAAYLVLDPEYAKPTHRGARTSVFIALGLGAIVPTTHMFMVHDFNELVTEMGVNWLLASGALYIIGALL</sequence>
<dbReference type="InterPro" id="IPR004254">
    <property type="entry name" value="AdipoR/HlyIII-related"/>
</dbReference>
<dbReference type="GO" id="GO:0046872">
    <property type="term" value="F:metal ion binding"/>
    <property type="evidence" value="ECO:0007669"/>
    <property type="project" value="UniProtKB-KW"/>
</dbReference>
<keyword evidence="5 8" id="KW-0472">Membrane</keyword>
<evidence type="ECO:0000256" key="3">
    <source>
        <dbReference type="ARBA" id="ARBA00022692"/>
    </source>
</evidence>
<evidence type="ECO:0008006" key="11">
    <source>
        <dbReference type="Google" id="ProtNLM"/>
    </source>
</evidence>
<dbReference type="STRING" id="181874.A0A409WAQ9"/>
<feature type="transmembrane region" description="Helical" evidence="8">
    <location>
        <begin position="171"/>
        <end position="190"/>
    </location>
</feature>
<dbReference type="PANTHER" id="PTHR20855:SF52">
    <property type="entry name" value="ADIPONECTIN RECEPTOR PROTEIN"/>
    <property type="match status" value="1"/>
</dbReference>
<feature type="transmembrane region" description="Helical" evidence="8">
    <location>
        <begin position="85"/>
        <end position="102"/>
    </location>
</feature>
<evidence type="ECO:0000256" key="4">
    <source>
        <dbReference type="ARBA" id="ARBA00022989"/>
    </source>
</evidence>
<reference evidence="9 10" key="1">
    <citation type="journal article" date="2018" name="Evol. Lett.">
        <title>Horizontal gene cluster transfer increased hallucinogenic mushroom diversity.</title>
        <authorList>
            <person name="Reynolds H.T."/>
            <person name="Vijayakumar V."/>
            <person name="Gluck-Thaler E."/>
            <person name="Korotkin H.B."/>
            <person name="Matheny P.B."/>
            <person name="Slot J.C."/>
        </authorList>
    </citation>
    <scope>NUCLEOTIDE SEQUENCE [LARGE SCALE GENOMIC DNA]</scope>
    <source>
        <strain evidence="9 10">2629</strain>
    </source>
</reference>
<keyword evidence="3 8" id="KW-0812">Transmembrane</keyword>
<gene>
    <name evidence="9" type="ORF">CVT24_010900</name>
</gene>
<dbReference type="InParanoid" id="A0A409WAQ9"/>
<dbReference type="GO" id="GO:0038023">
    <property type="term" value="F:signaling receptor activity"/>
    <property type="evidence" value="ECO:0007669"/>
    <property type="project" value="TreeGrafter"/>
</dbReference>
<comment type="subcellular location">
    <subcellularLocation>
        <location evidence="1">Membrane</location>
        <topology evidence="1">Multi-pass membrane protein</topology>
    </subcellularLocation>
</comment>
<keyword evidence="6" id="KW-0862">Zinc</keyword>
<feature type="transmembrane region" description="Helical" evidence="8">
    <location>
        <begin position="238"/>
        <end position="259"/>
    </location>
</feature>
<evidence type="ECO:0000313" key="9">
    <source>
        <dbReference type="EMBL" id="PPQ75594.1"/>
    </source>
</evidence>
<dbReference type="FunCoup" id="A0A409WAQ9">
    <property type="interactions" value="45"/>
</dbReference>
<keyword evidence="10" id="KW-1185">Reference proteome</keyword>
<evidence type="ECO:0000256" key="6">
    <source>
        <dbReference type="PIRSR" id="PIRSR604254-1"/>
    </source>
</evidence>
<proteinExistence type="inferred from homology"/>
<dbReference type="AlphaFoldDB" id="A0A409WAQ9"/>
<dbReference type="Proteomes" id="UP000284842">
    <property type="component" value="Unassembled WGS sequence"/>
</dbReference>
<feature type="transmembrane region" description="Helical" evidence="8">
    <location>
        <begin position="202"/>
        <end position="226"/>
    </location>
</feature>
<protein>
    <recommendedName>
        <fullName evidence="11">HlyIII-domain-containing protein</fullName>
    </recommendedName>
</protein>
<organism evidence="9 10">
    <name type="scientific">Panaeolus cyanescens</name>
    <dbReference type="NCBI Taxonomy" id="181874"/>
    <lineage>
        <taxon>Eukaryota</taxon>
        <taxon>Fungi</taxon>
        <taxon>Dikarya</taxon>
        <taxon>Basidiomycota</taxon>
        <taxon>Agaricomycotina</taxon>
        <taxon>Agaricomycetes</taxon>
        <taxon>Agaricomycetidae</taxon>
        <taxon>Agaricales</taxon>
        <taxon>Agaricineae</taxon>
        <taxon>Galeropsidaceae</taxon>
        <taxon>Panaeolus</taxon>
    </lineage>
</organism>
<evidence type="ECO:0000256" key="2">
    <source>
        <dbReference type="ARBA" id="ARBA00007018"/>
    </source>
</evidence>
<feature type="transmembrane region" description="Helical" evidence="8">
    <location>
        <begin position="114"/>
        <end position="136"/>
    </location>
</feature>
<comment type="caution">
    <text evidence="9">The sequence shown here is derived from an EMBL/GenBank/DDBJ whole genome shotgun (WGS) entry which is preliminary data.</text>
</comment>
<evidence type="ECO:0000313" key="10">
    <source>
        <dbReference type="Proteomes" id="UP000284842"/>
    </source>
</evidence>
<dbReference type="GO" id="GO:0006882">
    <property type="term" value="P:intracellular zinc ion homeostasis"/>
    <property type="evidence" value="ECO:0007669"/>
    <property type="project" value="TreeGrafter"/>
</dbReference>
<keyword evidence="6" id="KW-0479">Metal-binding</keyword>
<keyword evidence="4 8" id="KW-1133">Transmembrane helix</keyword>
<name>A0A409WAQ9_9AGAR</name>
<evidence type="ECO:0000256" key="7">
    <source>
        <dbReference type="SAM" id="MobiDB-lite"/>
    </source>
</evidence>
<feature type="binding site" evidence="6">
    <location>
        <position position="135"/>
    </location>
    <ligand>
        <name>Zn(2+)</name>
        <dbReference type="ChEBI" id="CHEBI:29105"/>
    </ligand>
</feature>
<dbReference type="PANTHER" id="PTHR20855">
    <property type="entry name" value="ADIPOR/PROGESTIN RECEPTOR-RELATED"/>
    <property type="match status" value="1"/>
</dbReference>
<comment type="similarity">
    <text evidence="2">Belongs to the ADIPOR family.</text>
</comment>
<accession>A0A409WAQ9</accession>